<dbReference type="AlphaFoldDB" id="A0AAU9VW70"/>
<name>A0AAU9VW70_9CNID</name>
<proteinExistence type="predicted"/>
<protein>
    <submittedName>
        <fullName evidence="2">Uncharacterized protein</fullName>
    </submittedName>
</protein>
<organism evidence="2 3">
    <name type="scientific">Pocillopora meandrina</name>
    <dbReference type="NCBI Taxonomy" id="46732"/>
    <lineage>
        <taxon>Eukaryota</taxon>
        <taxon>Metazoa</taxon>
        <taxon>Cnidaria</taxon>
        <taxon>Anthozoa</taxon>
        <taxon>Hexacorallia</taxon>
        <taxon>Scleractinia</taxon>
        <taxon>Astrocoeniina</taxon>
        <taxon>Pocilloporidae</taxon>
        <taxon>Pocillopora</taxon>
    </lineage>
</organism>
<keyword evidence="3" id="KW-1185">Reference proteome</keyword>
<evidence type="ECO:0000313" key="2">
    <source>
        <dbReference type="EMBL" id="CAH3038163.1"/>
    </source>
</evidence>
<comment type="caution">
    <text evidence="2">The sequence shown here is derived from an EMBL/GenBank/DDBJ whole genome shotgun (WGS) entry which is preliminary data.</text>
</comment>
<accession>A0AAU9VW70</accession>
<dbReference type="EMBL" id="CALNXJ010000004">
    <property type="protein sequence ID" value="CAH3038163.1"/>
    <property type="molecule type" value="Genomic_DNA"/>
</dbReference>
<evidence type="ECO:0000313" key="3">
    <source>
        <dbReference type="Proteomes" id="UP001159428"/>
    </source>
</evidence>
<feature type="region of interest" description="Disordered" evidence="1">
    <location>
        <begin position="78"/>
        <end position="97"/>
    </location>
</feature>
<sequence length="97" mass="10614">MIRDQIVEKCSSHILKQRLLQQGDLFPAKTVKIARNAETAVQEARLLSQGSKGNAITVNHVRTSSRTPAKRSNCYSCSGTEGHSPSWAPTMSLSFQA</sequence>
<reference evidence="2 3" key="1">
    <citation type="submission" date="2022-05" db="EMBL/GenBank/DDBJ databases">
        <authorList>
            <consortium name="Genoscope - CEA"/>
            <person name="William W."/>
        </authorList>
    </citation>
    <scope>NUCLEOTIDE SEQUENCE [LARGE SCALE GENOMIC DNA]</scope>
</reference>
<dbReference type="Proteomes" id="UP001159428">
    <property type="component" value="Unassembled WGS sequence"/>
</dbReference>
<evidence type="ECO:0000256" key="1">
    <source>
        <dbReference type="SAM" id="MobiDB-lite"/>
    </source>
</evidence>
<gene>
    <name evidence="2" type="ORF">PMEA_00021552</name>
</gene>